<sequence length="97" mass="11213">MLKIYDKAQWHIDGGEDKISVVDKLKIILYFLLDRGLLSSEGKEIVDLGIDSSISIHEKMLTQEGQKFMDEYYDKVIGKSKKEIIAALEKDFDDFRL</sequence>
<comment type="caution">
    <text evidence="1">The sequence shown here is derived from an EMBL/GenBank/DDBJ whole genome shotgun (WGS) entry which is preliminary data.</text>
</comment>
<evidence type="ECO:0000313" key="2">
    <source>
        <dbReference type="Proteomes" id="UP000005942"/>
    </source>
</evidence>
<dbReference type="Proteomes" id="UP000005942">
    <property type="component" value="Unassembled WGS sequence"/>
</dbReference>
<name>E1LCN3_9FIRM</name>
<protein>
    <submittedName>
        <fullName evidence="1">Uncharacterized protein</fullName>
    </submittedName>
</protein>
<organism evidence="1 2">
    <name type="scientific">Veillonella atypica ACS-134-V-Col7a</name>
    <dbReference type="NCBI Taxonomy" id="866778"/>
    <lineage>
        <taxon>Bacteria</taxon>
        <taxon>Bacillati</taxon>
        <taxon>Bacillota</taxon>
        <taxon>Negativicutes</taxon>
        <taxon>Veillonellales</taxon>
        <taxon>Veillonellaceae</taxon>
        <taxon>Veillonella</taxon>
    </lineage>
</organism>
<dbReference type="RefSeq" id="WP_005381050.1">
    <property type="nucleotide sequence ID" value="NZ_AEDS01000049.1"/>
</dbReference>
<gene>
    <name evidence="1" type="ORF">HMPREF9684_1820</name>
</gene>
<evidence type="ECO:0000313" key="1">
    <source>
        <dbReference type="EMBL" id="EFL57764.1"/>
    </source>
</evidence>
<proteinExistence type="predicted"/>
<accession>E1LCN3</accession>
<dbReference type="AlphaFoldDB" id="E1LCN3"/>
<reference evidence="1 2" key="1">
    <citation type="submission" date="2010-08" db="EMBL/GenBank/DDBJ databases">
        <authorList>
            <person name="Durkin A.S."/>
            <person name="Madupu R."/>
            <person name="Torralba M."/>
            <person name="Gillis M."/>
            <person name="Methe B."/>
            <person name="Sutton G."/>
            <person name="Nelson K.E."/>
        </authorList>
    </citation>
    <scope>NUCLEOTIDE SEQUENCE [LARGE SCALE GENOMIC DNA]</scope>
    <source>
        <strain evidence="1 2">ACS-134-V-Col7a</strain>
    </source>
</reference>
<dbReference type="EMBL" id="AEDS01000049">
    <property type="protein sequence ID" value="EFL57764.1"/>
    <property type="molecule type" value="Genomic_DNA"/>
</dbReference>